<evidence type="ECO:0000313" key="2">
    <source>
        <dbReference type="Proteomes" id="UP000367750"/>
    </source>
</evidence>
<keyword evidence="2" id="KW-1185">Reference proteome</keyword>
<reference evidence="1 2" key="1">
    <citation type="submission" date="2019-09" db="EMBL/GenBank/DDBJ databases">
        <title>Bacillus ochoae sp. nov., Paenibacillus whitsoniae sp. nov., Paenibacillus spiritus sp. nov. Isolated from the Mars Exploration Rover during spacecraft assembly.</title>
        <authorList>
            <person name="Seuylemezian A."/>
            <person name="Vaishampayan P."/>
        </authorList>
    </citation>
    <scope>NUCLEOTIDE SEQUENCE [LARGE SCALE GENOMIC DNA]</scope>
    <source>
        <strain evidence="1 2">MER_111</strain>
    </source>
</reference>
<evidence type="ECO:0000313" key="1">
    <source>
        <dbReference type="EMBL" id="KAA8997196.1"/>
    </source>
</evidence>
<dbReference type="EMBL" id="VYKK01000030">
    <property type="protein sequence ID" value="KAA8997196.1"/>
    <property type="molecule type" value="Genomic_DNA"/>
</dbReference>
<dbReference type="InterPro" id="IPR029058">
    <property type="entry name" value="AB_hydrolase_fold"/>
</dbReference>
<dbReference type="OrthoDB" id="1908495at2"/>
<organism evidence="1 2">
    <name type="scientific">Paenibacillus spiritus</name>
    <dbReference type="NCBI Taxonomy" id="2496557"/>
    <lineage>
        <taxon>Bacteria</taxon>
        <taxon>Bacillati</taxon>
        <taxon>Bacillota</taxon>
        <taxon>Bacilli</taxon>
        <taxon>Bacillales</taxon>
        <taxon>Paenibacillaceae</taxon>
        <taxon>Paenibacillus</taxon>
    </lineage>
</organism>
<gene>
    <name evidence="1" type="ORF">F4V43_18055</name>
</gene>
<comment type="caution">
    <text evidence="1">The sequence shown here is derived from an EMBL/GenBank/DDBJ whole genome shotgun (WGS) entry which is preliminary data.</text>
</comment>
<sequence length="224" mass="24819">MDIKWISLPSHWGRDARHKYYDQGSDTLAVIFPGKNYPAEQPLLYYAVRSALGQGFNVLELEYGYRSARKELKKEELDVLARECGEAIGLFPEAARLVYIGKSIGTVVAGQLAARETRPVDCLYLTPLPETVPFITETGGMVIYGSADPLFPPRLAEDLSGHPHVALYRMDDANHSLETGDTGECLAILMVVNRLYGEYFGAVRLEAEATRNAYEDEEGEGAAR</sequence>
<dbReference type="SUPFAM" id="SSF53474">
    <property type="entry name" value="alpha/beta-Hydrolases"/>
    <property type="match status" value="1"/>
</dbReference>
<evidence type="ECO:0008006" key="3">
    <source>
        <dbReference type="Google" id="ProtNLM"/>
    </source>
</evidence>
<dbReference type="AlphaFoldDB" id="A0A5J5FU66"/>
<dbReference type="RefSeq" id="WP_150459661.1">
    <property type="nucleotide sequence ID" value="NZ_VYKK01000030.1"/>
</dbReference>
<name>A0A5J5FU66_9BACL</name>
<dbReference type="Gene3D" id="3.40.50.1820">
    <property type="entry name" value="alpha/beta hydrolase"/>
    <property type="match status" value="1"/>
</dbReference>
<proteinExistence type="predicted"/>
<protein>
    <recommendedName>
        <fullName evidence="3">Alpha/beta hydrolase</fullName>
    </recommendedName>
</protein>
<dbReference type="Proteomes" id="UP000367750">
    <property type="component" value="Unassembled WGS sequence"/>
</dbReference>
<accession>A0A5J5FU66</accession>